<evidence type="ECO:0000313" key="2">
    <source>
        <dbReference type="Proteomes" id="UP000664698"/>
    </source>
</evidence>
<reference evidence="1 2" key="1">
    <citation type="submission" date="2021-03" db="EMBL/GenBank/DDBJ databases">
        <title>novel species isolated from a fishpond in China.</title>
        <authorList>
            <person name="Lu H."/>
            <person name="Cai Z."/>
        </authorList>
    </citation>
    <scope>NUCLEOTIDE SEQUENCE [LARGE SCALE GENOMIC DNA]</scope>
    <source>
        <strain evidence="1 2">JCM 31546</strain>
    </source>
</reference>
<gene>
    <name evidence="1" type="ORF">J0A67_04650</name>
</gene>
<keyword evidence="2" id="KW-1185">Reference proteome</keyword>
<dbReference type="InterPro" id="IPR059206">
    <property type="entry name" value="Sll1717-like"/>
</dbReference>
<dbReference type="RefSeq" id="WP_206568096.1">
    <property type="nucleotide sequence ID" value="NZ_JAFKCW010000001.1"/>
</dbReference>
<dbReference type="InterPro" id="IPR027417">
    <property type="entry name" value="P-loop_NTPase"/>
</dbReference>
<dbReference type="EMBL" id="JAFKCW010000001">
    <property type="protein sequence ID" value="MBN7800137.1"/>
    <property type="molecule type" value="Genomic_DNA"/>
</dbReference>
<dbReference type="Proteomes" id="UP000664698">
    <property type="component" value="Unassembled WGS sequence"/>
</dbReference>
<dbReference type="SUPFAM" id="SSF52540">
    <property type="entry name" value="P-loop containing nucleoside triphosphate hydrolases"/>
    <property type="match status" value="1"/>
</dbReference>
<name>A0ABS3BM85_9BACT</name>
<evidence type="ECO:0000313" key="1">
    <source>
        <dbReference type="EMBL" id="MBN7800137.1"/>
    </source>
</evidence>
<comment type="caution">
    <text evidence="1">The sequence shown here is derived from an EMBL/GenBank/DDBJ whole genome shotgun (WGS) entry which is preliminary data.</text>
</comment>
<organism evidence="1 2">
    <name type="scientific">Algoriphagus aestuariicola</name>
    <dbReference type="NCBI Taxonomy" id="1852016"/>
    <lineage>
        <taxon>Bacteria</taxon>
        <taxon>Pseudomonadati</taxon>
        <taxon>Bacteroidota</taxon>
        <taxon>Cytophagia</taxon>
        <taxon>Cytophagales</taxon>
        <taxon>Cyclobacteriaceae</taxon>
        <taxon>Algoriphagus</taxon>
    </lineage>
</organism>
<protein>
    <submittedName>
        <fullName evidence="1">Uncharacterized protein</fullName>
    </submittedName>
</protein>
<accession>A0ABS3BM85</accession>
<proteinExistence type="predicted"/>
<dbReference type="NCBIfam" id="NF047389">
    <property type="entry name" value="ATPase_Sll1717"/>
    <property type="match status" value="1"/>
</dbReference>
<sequence>MESFDKLGEIYDRSGPFGDAEASNVDFRKLRNSFINLNSFQNQTIEETLDTSTRVIVGRKGSGKTLYLRFIQDHYRRLNSENDNTVYITDIDNKPTDSELITKINSWFDKDDSKADETWRGIWKMVILRTAYTHLFYSKTLDKYITKKEKLEFSSKYSKILPKINSPTSIFNQLTNILTRFNSLQDLNFFMFADEWGHFEYDMNLLIKSAPPIYFFIDQLDDDFSHAPYDWLKCQYGLFSAMFRFIRGNTLGGRLHIIACIRELVYAYILSTQHGSKYLSEPKIKVIRWDYNLAKHFFDRKVESLDDSFFKNPRNGKTIQNFFGLSELKLSRGKGFNEEIHSYILRHTMLMPRDIINVGNIFNEKCNNSLGFIENENALKDAVKYVARQIAKEQTVIASILISTSWIYNGVVEDGALSVYTDEVMVNSINANLCKMIRYIGEDRFSGRKFSNINKSLSKFGFKESDRPFNALFIAGLLGYIELDSNKNERAVFFSESRNALFEIPKHRKSYVFHSSLIDYLNIKAKGKPVYA</sequence>